<dbReference type="InterPro" id="IPR010998">
    <property type="entry name" value="Integrase_recombinase_N"/>
</dbReference>
<dbReference type="GO" id="GO:0003677">
    <property type="term" value="F:DNA binding"/>
    <property type="evidence" value="ECO:0007669"/>
    <property type="project" value="UniProtKB-KW"/>
</dbReference>
<reference evidence="5 6" key="2">
    <citation type="submission" date="2017-10" db="EMBL/GenBank/DDBJ databases">
        <authorList>
            <person name="Banno H."/>
            <person name="Chua N.-H."/>
        </authorList>
    </citation>
    <scope>NUCLEOTIDE SEQUENCE [LARGE SCALE GENOMIC DNA]</scope>
    <source>
        <strain evidence="5 6">JK626</strain>
    </source>
</reference>
<comment type="caution">
    <text evidence="5">The sequence shown here is derived from an EMBL/GenBank/DDBJ whole genome shotgun (WGS) entry which is preliminary data.</text>
</comment>
<dbReference type="InterPro" id="IPR050090">
    <property type="entry name" value="Tyrosine_recombinase_XerCD"/>
</dbReference>
<dbReference type="Proteomes" id="UP000225889">
    <property type="component" value="Unassembled WGS sequence"/>
</dbReference>
<dbReference type="CDD" id="cd01189">
    <property type="entry name" value="INT_ICEBs1_C_like"/>
    <property type="match status" value="1"/>
</dbReference>
<comment type="similarity">
    <text evidence="1">Belongs to the 'phage' integrase family.</text>
</comment>
<evidence type="ECO:0000256" key="2">
    <source>
        <dbReference type="ARBA" id="ARBA00023125"/>
    </source>
</evidence>
<dbReference type="InterPro" id="IPR002104">
    <property type="entry name" value="Integrase_catalytic"/>
</dbReference>
<evidence type="ECO:0000256" key="3">
    <source>
        <dbReference type="ARBA" id="ARBA00023172"/>
    </source>
</evidence>
<evidence type="ECO:0000313" key="5">
    <source>
        <dbReference type="EMBL" id="PHU36041.1"/>
    </source>
</evidence>
<dbReference type="AlphaFoldDB" id="A0A2G3DYK7"/>
<name>A0A2G3DYK7_9FIRM</name>
<keyword evidence="2" id="KW-0238">DNA-binding</keyword>
<organism evidence="5 6">
    <name type="scientific">Pseudobutyrivibrio ruminis</name>
    <dbReference type="NCBI Taxonomy" id="46206"/>
    <lineage>
        <taxon>Bacteria</taxon>
        <taxon>Bacillati</taxon>
        <taxon>Bacillota</taxon>
        <taxon>Clostridia</taxon>
        <taxon>Lachnospirales</taxon>
        <taxon>Lachnospiraceae</taxon>
        <taxon>Pseudobutyrivibrio</taxon>
    </lineage>
</organism>
<sequence>MPKKYAFKKTFTYEGKRYVVYADSEKQLYKKMYDKQRALEEGKVTVSDNMLVSDWAKVAIDSYKRNLNKKGREDMLLRVNKHILSRIGSQTVKSIKPIQCQALMNALEGYSWSTVQKVYQDLQFIFRTALQNHLILDNPAKDVVRPAAIKGQRQAIKGREREIFLKVVDGVDKFRVFELMFYCGCRPAEAIKCQGSDLSVKDGVALLHVRGTKTKNSDRIVPMPDELYQKVKNVGPFEPLAPNSSGRFHSESSYNRCANDLKRQMNIAMGCRTYRNALIPPYPLRESFVPYDLRHTYCSDLARRGIDIRVAQKLMGHSSISITADIYTHVQDEQILDDAAQILGKVSQGITSGVTV</sequence>
<evidence type="ECO:0000259" key="4">
    <source>
        <dbReference type="PROSITE" id="PS51898"/>
    </source>
</evidence>
<gene>
    <name evidence="5" type="ORF">CSX01_02050</name>
</gene>
<protein>
    <recommendedName>
        <fullName evidence="4">Tyr recombinase domain-containing protein</fullName>
    </recommendedName>
</protein>
<dbReference type="GO" id="GO:0006310">
    <property type="term" value="P:DNA recombination"/>
    <property type="evidence" value="ECO:0007669"/>
    <property type="project" value="UniProtKB-KW"/>
</dbReference>
<keyword evidence="3" id="KW-0233">DNA recombination</keyword>
<dbReference type="PANTHER" id="PTHR30349:SF64">
    <property type="entry name" value="PROPHAGE INTEGRASE INTD-RELATED"/>
    <property type="match status" value="1"/>
</dbReference>
<dbReference type="Gene3D" id="1.10.150.130">
    <property type="match status" value="1"/>
</dbReference>
<accession>A0A2G3DYK7</accession>
<dbReference type="Pfam" id="PF00589">
    <property type="entry name" value="Phage_integrase"/>
    <property type="match status" value="1"/>
</dbReference>
<dbReference type="PROSITE" id="PS51898">
    <property type="entry name" value="TYR_RECOMBINASE"/>
    <property type="match status" value="1"/>
</dbReference>
<evidence type="ECO:0000313" key="6">
    <source>
        <dbReference type="Proteomes" id="UP000225889"/>
    </source>
</evidence>
<reference evidence="5 6" key="1">
    <citation type="submission" date="2017-10" db="EMBL/GenBank/DDBJ databases">
        <title>Resolving the taxonomy of Roseburia spp., Eubacterium rectale and Agathobacter spp. through phylogenomic analysis.</title>
        <authorList>
            <person name="Sheridan P.O."/>
            <person name="Walker A.W."/>
            <person name="Duncan S.H."/>
            <person name="Scott K.P."/>
            <person name="Toole P.W.O."/>
            <person name="Luis P."/>
            <person name="Flint H.J."/>
        </authorList>
    </citation>
    <scope>NUCLEOTIDE SEQUENCE [LARGE SCALE GENOMIC DNA]</scope>
    <source>
        <strain evidence="5 6">JK626</strain>
    </source>
</reference>
<dbReference type="InterPro" id="IPR013762">
    <property type="entry name" value="Integrase-like_cat_sf"/>
</dbReference>
<dbReference type="EMBL" id="PDYF01000007">
    <property type="protein sequence ID" value="PHU36041.1"/>
    <property type="molecule type" value="Genomic_DNA"/>
</dbReference>
<dbReference type="InterPro" id="IPR011010">
    <property type="entry name" value="DNA_brk_join_enz"/>
</dbReference>
<feature type="domain" description="Tyr recombinase" evidence="4">
    <location>
        <begin position="151"/>
        <end position="341"/>
    </location>
</feature>
<dbReference type="RefSeq" id="WP_099391260.1">
    <property type="nucleotide sequence ID" value="NZ_PDYF01000007.1"/>
</dbReference>
<dbReference type="SUPFAM" id="SSF56349">
    <property type="entry name" value="DNA breaking-rejoining enzymes"/>
    <property type="match status" value="1"/>
</dbReference>
<dbReference type="Gene3D" id="1.10.443.10">
    <property type="entry name" value="Intergrase catalytic core"/>
    <property type="match status" value="1"/>
</dbReference>
<dbReference type="PANTHER" id="PTHR30349">
    <property type="entry name" value="PHAGE INTEGRASE-RELATED"/>
    <property type="match status" value="1"/>
</dbReference>
<proteinExistence type="inferred from homology"/>
<evidence type="ECO:0000256" key="1">
    <source>
        <dbReference type="ARBA" id="ARBA00008857"/>
    </source>
</evidence>
<dbReference type="GO" id="GO:0015074">
    <property type="term" value="P:DNA integration"/>
    <property type="evidence" value="ECO:0007669"/>
    <property type="project" value="InterPro"/>
</dbReference>